<dbReference type="PANTHER" id="PTHR47431:SF1">
    <property type="entry name" value="ZN(II)2CYS6 TRANSCRIPTION FACTOR (EUROFUNG)"/>
    <property type="match status" value="1"/>
</dbReference>
<dbReference type="CDD" id="cd12148">
    <property type="entry name" value="fungal_TF_MHR"/>
    <property type="match status" value="1"/>
</dbReference>
<dbReference type="Pfam" id="PF00172">
    <property type="entry name" value="Zn_clus"/>
    <property type="match status" value="1"/>
</dbReference>
<proteinExistence type="predicted"/>
<dbReference type="Pfam" id="PF04082">
    <property type="entry name" value="Fungal_trans"/>
    <property type="match status" value="1"/>
</dbReference>
<organism evidence="5 6">
    <name type="scientific">Ascodesmis nigricans</name>
    <dbReference type="NCBI Taxonomy" id="341454"/>
    <lineage>
        <taxon>Eukaryota</taxon>
        <taxon>Fungi</taxon>
        <taxon>Dikarya</taxon>
        <taxon>Ascomycota</taxon>
        <taxon>Pezizomycotina</taxon>
        <taxon>Pezizomycetes</taxon>
        <taxon>Pezizales</taxon>
        <taxon>Ascodesmidaceae</taxon>
        <taxon>Ascodesmis</taxon>
    </lineage>
</organism>
<evidence type="ECO:0000259" key="4">
    <source>
        <dbReference type="PROSITE" id="PS50048"/>
    </source>
</evidence>
<dbReference type="GO" id="GO:0003677">
    <property type="term" value="F:DNA binding"/>
    <property type="evidence" value="ECO:0007669"/>
    <property type="project" value="InterPro"/>
</dbReference>
<protein>
    <recommendedName>
        <fullName evidence="4">Zn(2)-C6 fungal-type domain-containing protein</fullName>
    </recommendedName>
</protein>
<evidence type="ECO:0000256" key="1">
    <source>
        <dbReference type="ARBA" id="ARBA00022723"/>
    </source>
</evidence>
<feature type="domain" description="Zn(2)-C6 fungal-type" evidence="4">
    <location>
        <begin position="126"/>
        <end position="156"/>
    </location>
</feature>
<dbReference type="AlphaFoldDB" id="A0A4S2MJ79"/>
<dbReference type="Gene3D" id="4.10.240.10">
    <property type="entry name" value="Zn(2)-C6 fungal-type DNA-binding domain"/>
    <property type="match status" value="1"/>
</dbReference>
<dbReference type="InterPro" id="IPR007219">
    <property type="entry name" value="XnlR_reg_dom"/>
</dbReference>
<dbReference type="PROSITE" id="PS00463">
    <property type="entry name" value="ZN2_CY6_FUNGAL_1"/>
    <property type="match status" value="1"/>
</dbReference>
<dbReference type="CDD" id="cd00067">
    <property type="entry name" value="GAL4"/>
    <property type="match status" value="1"/>
</dbReference>
<accession>A0A4S2MJ79</accession>
<dbReference type="STRING" id="341454.A0A4S2MJ79"/>
<evidence type="ECO:0000256" key="3">
    <source>
        <dbReference type="SAM" id="MobiDB-lite"/>
    </source>
</evidence>
<dbReference type="GO" id="GO:0006351">
    <property type="term" value="P:DNA-templated transcription"/>
    <property type="evidence" value="ECO:0007669"/>
    <property type="project" value="InterPro"/>
</dbReference>
<keyword evidence="6" id="KW-1185">Reference proteome</keyword>
<dbReference type="GO" id="GO:0008270">
    <property type="term" value="F:zinc ion binding"/>
    <property type="evidence" value="ECO:0007669"/>
    <property type="project" value="InterPro"/>
</dbReference>
<dbReference type="PANTHER" id="PTHR47431">
    <property type="entry name" value="ZN(II)2CYS6 TRANSCRIPTION FACTOR (EUROFUNG)-RELATED"/>
    <property type="match status" value="1"/>
</dbReference>
<gene>
    <name evidence="5" type="ORF">EX30DRAFT_352195</name>
</gene>
<dbReference type="SMART" id="SM00066">
    <property type="entry name" value="GAL4"/>
    <property type="match status" value="1"/>
</dbReference>
<feature type="compositionally biased region" description="Basic residues" evidence="3">
    <location>
        <begin position="161"/>
        <end position="170"/>
    </location>
</feature>
<sequence length="691" mass="74918">MSYPQTSAPSNAFNIYVPSTSGYSSASDLEGSTITDYSDHETGYSSTTSAGGFDFLPSTYQPPSARVPPYVRYSVASPTSSTASPPAPVYATTTTSNAITPPAQQSQTTQYQRIARFVGPPPVALACTECRSRHLKCDAGTPSCSRCLADKRECTYVKSRRGWKGTRRKKVVEGKEEVAKSGTDTEGPVEKKKPSASTGKASRAPSRSNSISTKSPPPVPTANFSPPPPGPHTNPLETLRAHHRNSTRFPSQQEPPLDPPPTANLMQLYYSYFHDAHPFCLPPVYLIKASAHQLTALLPAMRYIASSFAPTAPTAAFCREAENALFGASSSPPRNPYTVQALILFAIGLHAENEPDRANQVKDIAADLALELGMNHQEFSQGTGGEGELGRVLEESWRRTWWELYFLDGVMAALQQKDHFKLWSVECTVPLPCEEHIYASGKIPEPHSLKEFDERYFADEPGTVFSSFAYRVEAVRILGQVLAAGGGATGIAGEDWEMRVEAAEASLVNWGLHLPAEKRELVRDTAKGGGVDEMLFQAHMVVNAATIYLNRPKSHLTPSPPTFPPATPTNKATPLHTARTLTAANTLSKLLTLPTPLIKHTPLFTSFITLACIIHLSACSWLLSGDEAFLAKERIRLGVGGLRAMGRVWGVLGGGMLAQVRFVAREVLGGEEGEEEGKEWFTGVGVEWDGT</sequence>
<evidence type="ECO:0000256" key="2">
    <source>
        <dbReference type="ARBA" id="ARBA00023242"/>
    </source>
</evidence>
<dbReference type="EMBL" id="ML220161">
    <property type="protein sequence ID" value="TGZ77021.1"/>
    <property type="molecule type" value="Genomic_DNA"/>
</dbReference>
<dbReference type="OrthoDB" id="5367487at2759"/>
<dbReference type="Proteomes" id="UP000298138">
    <property type="component" value="Unassembled WGS sequence"/>
</dbReference>
<evidence type="ECO:0000313" key="6">
    <source>
        <dbReference type="Proteomes" id="UP000298138"/>
    </source>
</evidence>
<feature type="region of interest" description="Disordered" evidence="3">
    <location>
        <begin position="161"/>
        <end position="237"/>
    </location>
</feature>
<feature type="compositionally biased region" description="Polar residues" evidence="3">
    <location>
        <begin position="195"/>
        <end position="214"/>
    </location>
</feature>
<feature type="compositionally biased region" description="Pro residues" evidence="3">
    <location>
        <begin position="215"/>
        <end position="232"/>
    </location>
</feature>
<dbReference type="InParanoid" id="A0A4S2MJ79"/>
<keyword evidence="2" id="KW-0539">Nucleus</keyword>
<dbReference type="SUPFAM" id="SSF57701">
    <property type="entry name" value="Zn2/Cys6 DNA-binding domain"/>
    <property type="match status" value="1"/>
</dbReference>
<reference evidence="5 6" key="1">
    <citation type="submission" date="2019-04" db="EMBL/GenBank/DDBJ databases">
        <title>Comparative genomics and transcriptomics to analyze fruiting body development in filamentous ascomycetes.</title>
        <authorList>
            <consortium name="DOE Joint Genome Institute"/>
            <person name="Lutkenhaus R."/>
            <person name="Traeger S."/>
            <person name="Breuer J."/>
            <person name="Kuo A."/>
            <person name="Lipzen A."/>
            <person name="Pangilinan J."/>
            <person name="Dilworth D."/>
            <person name="Sandor L."/>
            <person name="Poggeler S."/>
            <person name="Barry K."/>
            <person name="Grigoriev I.V."/>
            <person name="Nowrousian M."/>
        </authorList>
    </citation>
    <scope>NUCLEOTIDE SEQUENCE [LARGE SCALE GENOMIC DNA]</scope>
    <source>
        <strain evidence="5 6">CBS 389.68</strain>
    </source>
</reference>
<name>A0A4S2MJ79_9PEZI</name>
<keyword evidence="1" id="KW-0479">Metal-binding</keyword>
<dbReference type="InterPro" id="IPR036864">
    <property type="entry name" value="Zn2-C6_fun-type_DNA-bd_sf"/>
</dbReference>
<evidence type="ECO:0000313" key="5">
    <source>
        <dbReference type="EMBL" id="TGZ77021.1"/>
    </source>
</evidence>
<dbReference type="GO" id="GO:0000981">
    <property type="term" value="F:DNA-binding transcription factor activity, RNA polymerase II-specific"/>
    <property type="evidence" value="ECO:0007669"/>
    <property type="project" value="InterPro"/>
</dbReference>
<dbReference type="InterPro" id="IPR001138">
    <property type="entry name" value="Zn2Cys6_DnaBD"/>
</dbReference>
<dbReference type="PROSITE" id="PS50048">
    <property type="entry name" value="ZN2_CY6_FUNGAL_2"/>
    <property type="match status" value="1"/>
</dbReference>